<feature type="domain" description="Response regulatory" evidence="3">
    <location>
        <begin position="4"/>
        <end position="118"/>
    </location>
</feature>
<evidence type="ECO:0000313" key="4">
    <source>
        <dbReference type="EMBL" id="PWB70386.1"/>
    </source>
</evidence>
<feature type="modified residue" description="4-aspartylphosphate" evidence="2">
    <location>
        <position position="53"/>
    </location>
</feature>
<dbReference type="InterPro" id="IPR001789">
    <property type="entry name" value="Sig_transdc_resp-reg_receiver"/>
</dbReference>
<dbReference type="InterPro" id="IPR011006">
    <property type="entry name" value="CheY-like_superfamily"/>
</dbReference>
<evidence type="ECO:0000256" key="2">
    <source>
        <dbReference type="PROSITE-ProRule" id="PRU00169"/>
    </source>
</evidence>
<reference evidence="4 5" key="1">
    <citation type="journal article" date="2018" name="ISME J.">
        <title>A methanotrophic archaeon couples anaerobic oxidation of methane to Fe(III) reduction.</title>
        <authorList>
            <person name="Cai C."/>
            <person name="Leu A.O."/>
            <person name="Xie G.J."/>
            <person name="Guo J."/>
            <person name="Feng Y."/>
            <person name="Zhao J.X."/>
            <person name="Tyson G.W."/>
            <person name="Yuan Z."/>
            <person name="Hu S."/>
        </authorList>
    </citation>
    <scope>NUCLEOTIDE SEQUENCE [LARGE SCALE GENOMIC DNA]</scope>
    <source>
        <strain evidence="4">FeB_12</strain>
    </source>
</reference>
<dbReference type="PANTHER" id="PTHR44591:SF3">
    <property type="entry name" value="RESPONSE REGULATORY DOMAIN-CONTAINING PROTEIN"/>
    <property type="match status" value="1"/>
</dbReference>
<evidence type="ECO:0000256" key="1">
    <source>
        <dbReference type="ARBA" id="ARBA00022553"/>
    </source>
</evidence>
<dbReference type="PANTHER" id="PTHR44591">
    <property type="entry name" value="STRESS RESPONSE REGULATOR PROTEIN 1"/>
    <property type="match status" value="1"/>
</dbReference>
<dbReference type="Proteomes" id="UP000250918">
    <property type="component" value="Unassembled WGS sequence"/>
</dbReference>
<name>A0A855X4N1_9BACT</name>
<protein>
    <recommendedName>
        <fullName evidence="3">Response regulatory domain-containing protein</fullName>
    </recommendedName>
</protein>
<dbReference type="GO" id="GO:0000160">
    <property type="term" value="P:phosphorelay signal transduction system"/>
    <property type="evidence" value="ECO:0007669"/>
    <property type="project" value="InterPro"/>
</dbReference>
<sequence length="118" mass="13319">MPKRVLIVDDNPHMSTLLCEMLEVFDYKAVRAGDGNQALQELEKGEFSMVITDMRMPNMSGMELLREVKARHPRLPVVLISGYSVTEMESHVGDVKPDGFLGKPLMMSDIERLLNTLL</sequence>
<evidence type="ECO:0000313" key="5">
    <source>
        <dbReference type="Proteomes" id="UP000250918"/>
    </source>
</evidence>
<dbReference type="InterPro" id="IPR050595">
    <property type="entry name" value="Bact_response_regulator"/>
</dbReference>
<gene>
    <name evidence="4" type="ORF">C3F09_09130</name>
</gene>
<keyword evidence="1 2" id="KW-0597">Phosphoprotein</keyword>
<dbReference type="Gene3D" id="3.40.50.2300">
    <property type="match status" value="1"/>
</dbReference>
<dbReference type="AlphaFoldDB" id="A0A855X4N1"/>
<dbReference type="SUPFAM" id="SSF52172">
    <property type="entry name" value="CheY-like"/>
    <property type="match status" value="1"/>
</dbReference>
<accession>A0A855X4N1</accession>
<dbReference type="SMART" id="SM00448">
    <property type="entry name" value="REC"/>
    <property type="match status" value="1"/>
</dbReference>
<dbReference type="Pfam" id="PF00072">
    <property type="entry name" value="Response_reg"/>
    <property type="match status" value="1"/>
</dbReference>
<organism evidence="4 5">
    <name type="scientific">candidate division GN15 bacterium</name>
    <dbReference type="NCBI Taxonomy" id="2072418"/>
    <lineage>
        <taxon>Bacteria</taxon>
        <taxon>candidate division GN15</taxon>
    </lineage>
</organism>
<proteinExistence type="predicted"/>
<dbReference type="PROSITE" id="PS50110">
    <property type="entry name" value="RESPONSE_REGULATORY"/>
    <property type="match status" value="1"/>
</dbReference>
<comment type="caution">
    <text evidence="4">The sequence shown here is derived from an EMBL/GenBank/DDBJ whole genome shotgun (WGS) entry which is preliminary data.</text>
</comment>
<evidence type="ECO:0000259" key="3">
    <source>
        <dbReference type="PROSITE" id="PS50110"/>
    </source>
</evidence>
<dbReference type="EMBL" id="PQAP01000146">
    <property type="protein sequence ID" value="PWB70386.1"/>
    <property type="molecule type" value="Genomic_DNA"/>
</dbReference>